<sequence>MRKNAIHASRGDRIFDTVNIILLLAVFLVVAYPLYFVVCASISDPNAVASGEVIFGPVDVTLEGYEKILDYDQIWIGYRNTIFYAVSGMVLSLLLTIALAYPLSRKDFKLRGPIMVMITITMFFSGGMIPTYLVVSDLALLNTVWAVLLPSAITASHVIIVRTYFQSIPKDLTEAAFIDGCTNFQTFLHVVLPLSKAVIAVIALYVSSSLWNRYFEPMLYLSDRNLYPLQLFLRQILIQNDLEGADISAATIQEQQYISELIKYGVIIVSTLPMMLVYPFIQKYFVKGVMIGSIKG</sequence>
<keyword evidence="2 7" id="KW-0813">Transport</keyword>
<organism evidence="9 10">
    <name type="scientific">Candidatus Alectryocaccomicrobium excrementavium</name>
    <dbReference type="NCBI Taxonomy" id="2840668"/>
    <lineage>
        <taxon>Bacteria</taxon>
        <taxon>Bacillati</taxon>
        <taxon>Bacillota</taxon>
        <taxon>Clostridia</taxon>
        <taxon>Candidatus Alectryocaccomicrobium</taxon>
    </lineage>
</organism>
<feature type="transmembrane region" description="Helical" evidence="7">
    <location>
        <begin position="114"/>
        <end position="133"/>
    </location>
</feature>
<feature type="transmembrane region" description="Helical" evidence="7">
    <location>
        <begin position="186"/>
        <end position="206"/>
    </location>
</feature>
<dbReference type="GO" id="GO:0005886">
    <property type="term" value="C:plasma membrane"/>
    <property type="evidence" value="ECO:0007669"/>
    <property type="project" value="UniProtKB-SubCell"/>
</dbReference>
<dbReference type="GO" id="GO:0055085">
    <property type="term" value="P:transmembrane transport"/>
    <property type="evidence" value="ECO:0007669"/>
    <property type="project" value="InterPro"/>
</dbReference>
<feature type="transmembrane region" description="Helical" evidence="7">
    <location>
        <begin position="20"/>
        <end position="43"/>
    </location>
</feature>
<keyword evidence="4 7" id="KW-0812">Transmembrane</keyword>
<dbReference type="PANTHER" id="PTHR43744">
    <property type="entry name" value="ABC TRANSPORTER PERMEASE PROTEIN MG189-RELATED-RELATED"/>
    <property type="match status" value="1"/>
</dbReference>
<evidence type="ECO:0000256" key="4">
    <source>
        <dbReference type="ARBA" id="ARBA00022692"/>
    </source>
</evidence>
<dbReference type="Pfam" id="PF00528">
    <property type="entry name" value="BPD_transp_1"/>
    <property type="match status" value="1"/>
</dbReference>
<evidence type="ECO:0000256" key="3">
    <source>
        <dbReference type="ARBA" id="ARBA00022475"/>
    </source>
</evidence>
<reference evidence="9" key="1">
    <citation type="submission" date="2020-10" db="EMBL/GenBank/DDBJ databases">
        <authorList>
            <person name="Gilroy R."/>
        </authorList>
    </citation>
    <scope>NUCLEOTIDE SEQUENCE</scope>
    <source>
        <strain evidence="9">13766</strain>
    </source>
</reference>
<dbReference type="Gene3D" id="1.10.3720.10">
    <property type="entry name" value="MetI-like"/>
    <property type="match status" value="1"/>
</dbReference>
<comment type="similarity">
    <text evidence="7">Belongs to the binding-protein-dependent transport system permease family.</text>
</comment>
<reference evidence="9" key="2">
    <citation type="journal article" date="2021" name="PeerJ">
        <title>Extensive microbial diversity within the chicken gut microbiome revealed by metagenomics and culture.</title>
        <authorList>
            <person name="Gilroy R."/>
            <person name="Ravi A."/>
            <person name="Getino M."/>
            <person name="Pursley I."/>
            <person name="Horton D.L."/>
            <person name="Alikhan N.F."/>
            <person name="Baker D."/>
            <person name="Gharbi K."/>
            <person name="Hall N."/>
            <person name="Watson M."/>
            <person name="Adriaenssens E.M."/>
            <person name="Foster-Nyarko E."/>
            <person name="Jarju S."/>
            <person name="Secka A."/>
            <person name="Antonio M."/>
            <person name="Oren A."/>
            <person name="Chaudhuri R.R."/>
            <person name="La Ragione R."/>
            <person name="Hildebrand F."/>
            <person name="Pallen M.J."/>
        </authorList>
    </citation>
    <scope>NUCLEOTIDE SEQUENCE</scope>
    <source>
        <strain evidence="9">13766</strain>
    </source>
</reference>
<dbReference type="EMBL" id="DVJN01000062">
    <property type="protein sequence ID" value="HIS92016.1"/>
    <property type="molecule type" value="Genomic_DNA"/>
</dbReference>
<evidence type="ECO:0000256" key="7">
    <source>
        <dbReference type="RuleBase" id="RU363032"/>
    </source>
</evidence>
<comment type="caution">
    <text evidence="9">The sequence shown here is derived from an EMBL/GenBank/DDBJ whole genome shotgun (WGS) entry which is preliminary data.</text>
</comment>
<proteinExistence type="inferred from homology"/>
<keyword evidence="5 7" id="KW-1133">Transmembrane helix</keyword>
<protein>
    <submittedName>
        <fullName evidence="9">Carbohydrate ABC transporter permease</fullName>
    </submittedName>
</protein>
<evidence type="ECO:0000313" key="9">
    <source>
        <dbReference type="EMBL" id="HIS92016.1"/>
    </source>
</evidence>
<dbReference type="PANTHER" id="PTHR43744:SF9">
    <property type="entry name" value="POLYGALACTURONAN_RHAMNOGALACTURONAN TRANSPORT SYSTEM PERMEASE PROTEIN YTCP"/>
    <property type="match status" value="1"/>
</dbReference>
<dbReference type="SUPFAM" id="SSF161098">
    <property type="entry name" value="MetI-like"/>
    <property type="match status" value="1"/>
</dbReference>
<dbReference type="Proteomes" id="UP000824140">
    <property type="component" value="Unassembled WGS sequence"/>
</dbReference>
<keyword evidence="3" id="KW-1003">Cell membrane</keyword>
<evidence type="ECO:0000256" key="1">
    <source>
        <dbReference type="ARBA" id="ARBA00004651"/>
    </source>
</evidence>
<dbReference type="PROSITE" id="PS50928">
    <property type="entry name" value="ABC_TM1"/>
    <property type="match status" value="1"/>
</dbReference>
<feature type="transmembrane region" description="Helical" evidence="7">
    <location>
        <begin position="261"/>
        <end position="281"/>
    </location>
</feature>
<feature type="domain" description="ABC transmembrane type-1" evidence="8">
    <location>
        <begin position="78"/>
        <end position="285"/>
    </location>
</feature>
<feature type="transmembrane region" description="Helical" evidence="7">
    <location>
        <begin position="82"/>
        <end position="102"/>
    </location>
</feature>
<evidence type="ECO:0000256" key="2">
    <source>
        <dbReference type="ARBA" id="ARBA00022448"/>
    </source>
</evidence>
<evidence type="ECO:0000256" key="6">
    <source>
        <dbReference type="ARBA" id="ARBA00023136"/>
    </source>
</evidence>
<evidence type="ECO:0000259" key="8">
    <source>
        <dbReference type="PROSITE" id="PS50928"/>
    </source>
</evidence>
<comment type="subcellular location">
    <subcellularLocation>
        <location evidence="1 7">Cell membrane</location>
        <topology evidence="1 7">Multi-pass membrane protein</topology>
    </subcellularLocation>
</comment>
<keyword evidence="6 7" id="KW-0472">Membrane</keyword>
<feature type="transmembrane region" description="Helical" evidence="7">
    <location>
        <begin position="145"/>
        <end position="165"/>
    </location>
</feature>
<name>A0A9D1FYM4_9FIRM</name>
<dbReference type="InterPro" id="IPR000515">
    <property type="entry name" value="MetI-like"/>
</dbReference>
<gene>
    <name evidence="9" type="ORF">IAA84_03260</name>
</gene>
<dbReference type="InterPro" id="IPR035906">
    <property type="entry name" value="MetI-like_sf"/>
</dbReference>
<accession>A0A9D1FYM4</accession>
<dbReference type="CDD" id="cd06261">
    <property type="entry name" value="TM_PBP2"/>
    <property type="match status" value="1"/>
</dbReference>
<evidence type="ECO:0000313" key="10">
    <source>
        <dbReference type="Proteomes" id="UP000824140"/>
    </source>
</evidence>
<dbReference type="AlphaFoldDB" id="A0A9D1FYM4"/>
<evidence type="ECO:0000256" key="5">
    <source>
        <dbReference type="ARBA" id="ARBA00022989"/>
    </source>
</evidence>